<feature type="domain" description="Fido" evidence="3">
    <location>
        <begin position="106"/>
        <end position="254"/>
    </location>
</feature>
<dbReference type="InParanoid" id="A0A1M6B7F5"/>
<feature type="active site" evidence="1">
    <location>
        <position position="192"/>
    </location>
</feature>
<keyword evidence="5" id="KW-1185">Reference proteome</keyword>
<dbReference type="EMBL" id="FQYR01000002">
    <property type="protein sequence ID" value="SHI44577.1"/>
    <property type="molecule type" value="Genomic_DNA"/>
</dbReference>
<gene>
    <name evidence="4" type="ORF">SAMN02745181_0136</name>
</gene>
<keyword evidence="2" id="KW-0067">ATP-binding</keyword>
<accession>A0A1M6B7F5</accession>
<dbReference type="InterPro" id="IPR036597">
    <property type="entry name" value="Fido-like_dom_sf"/>
</dbReference>
<dbReference type="InterPro" id="IPR036388">
    <property type="entry name" value="WH-like_DNA-bd_sf"/>
</dbReference>
<reference evidence="4" key="1">
    <citation type="submission" date="2016-11" db="EMBL/GenBank/DDBJ databases">
        <authorList>
            <person name="Jaros S."/>
            <person name="Januszkiewicz K."/>
            <person name="Wedrychowicz H."/>
        </authorList>
    </citation>
    <scope>NUCLEOTIDE SEQUENCE [LARGE SCALE GENOMIC DNA]</scope>
    <source>
        <strain evidence="4">DSM 18772</strain>
    </source>
</reference>
<dbReference type="InterPro" id="IPR040198">
    <property type="entry name" value="Fido_containing"/>
</dbReference>
<keyword evidence="2" id="KW-0547">Nucleotide-binding</keyword>
<evidence type="ECO:0000313" key="4">
    <source>
        <dbReference type="EMBL" id="SHI44577.1"/>
    </source>
</evidence>
<dbReference type="OrthoDB" id="9813719at2"/>
<protein>
    <submittedName>
        <fullName evidence="4">Fic family protein</fullName>
    </submittedName>
</protein>
<dbReference type="AlphaFoldDB" id="A0A1M6B7F5"/>
<dbReference type="Pfam" id="PF13776">
    <property type="entry name" value="DUF4172"/>
    <property type="match status" value="1"/>
</dbReference>
<dbReference type="InterPro" id="IPR003812">
    <property type="entry name" value="Fido"/>
</dbReference>
<organism evidence="4 5">
    <name type="scientific">Rubritalea squalenifaciens DSM 18772</name>
    <dbReference type="NCBI Taxonomy" id="1123071"/>
    <lineage>
        <taxon>Bacteria</taxon>
        <taxon>Pseudomonadati</taxon>
        <taxon>Verrucomicrobiota</taxon>
        <taxon>Verrucomicrobiia</taxon>
        <taxon>Verrucomicrobiales</taxon>
        <taxon>Rubritaleaceae</taxon>
        <taxon>Rubritalea</taxon>
    </lineage>
</organism>
<evidence type="ECO:0000256" key="1">
    <source>
        <dbReference type="PIRSR" id="PIRSR640198-1"/>
    </source>
</evidence>
<dbReference type="Pfam" id="PF02661">
    <property type="entry name" value="Fic"/>
    <property type="match status" value="1"/>
</dbReference>
<dbReference type="InterPro" id="IPR025230">
    <property type="entry name" value="DUF4172"/>
</dbReference>
<evidence type="ECO:0000259" key="3">
    <source>
        <dbReference type="PROSITE" id="PS51459"/>
    </source>
</evidence>
<dbReference type="PROSITE" id="PS51459">
    <property type="entry name" value="FIDO"/>
    <property type="match status" value="1"/>
</dbReference>
<evidence type="ECO:0000313" key="5">
    <source>
        <dbReference type="Proteomes" id="UP000184510"/>
    </source>
</evidence>
<dbReference type="Gene3D" id="1.10.10.10">
    <property type="entry name" value="Winged helix-like DNA-binding domain superfamily/Winged helix DNA-binding domain"/>
    <property type="match status" value="1"/>
</dbReference>
<dbReference type="PANTHER" id="PTHR13504:SF38">
    <property type="entry name" value="FIDO DOMAIN-CONTAINING PROTEIN"/>
    <property type="match status" value="1"/>
</dbReference>
<feature type="binding site" evidence="2">
    <location>
        <begin position="196"/>
        <end position="203"/>
    </location>
    <ligand>
        <name>ATP</name>
        <dbReference type="ChEBI" id="CHEBI:30616"/>
    </ligand>
</feature>
<dbReference type="Gene3D" id="1.10.3290.10">
    <property type="entry name" value="Fido-like domain"/>
    <property type="match status" value="1"/>
</dbReference>
<dbReference type="GO" id="GO:0005524">
    <property type="term" value="F:ATP binding"/>
    <property type="evidence" value="ECO:0007669"/>
    <property type="project" value="UniProtKB-KW"/>
</dbReference>
<evidence type="ECO:0000256" key="2">
    <source>
        <dbReference type="PIRSR" id="PIRSR640198-2"/>
    </source>
</evidence>
<name>A0A1M6B7F5_9BACT</name>
<dbReference type="Proteomes" id="UP000184510">
    <property type="component" value="Unassembled WGS sequence"/>
</dbReference>
<proteinExistence type="predicted"/>
<dbReference type="STRING" id="1123071.SAMN02745181_0136"/>
<sequence length="397" mass="45622">MGEMEHIWQHSNFPHFEFNESAFEIHDSSFQRLVLELSNFVKGSDSFQNEIWCEEVLNNSKIEGIDLDRASVLSSISTKIPSYVERKEEQAVQLLKFGLEHYKENLSHDMLYEMHRILLQGSPYPEKSIGAYTGDMQIISNPKWGEERIMDRGTPASVVHAHMNDFIDSYNRESHLPATKAIKDHYHFEIIHPFIDGNGRIGRTLMVMSLCKSFGQKIPFAISRAISQDTEHYYGMFEQRDSLNIEDVLRRGHKILELSIHESFHVAELTYIKSHALGNDLNPRQSKALQTVIKYELGKGFHGGLSNSNYTKITSCIDKTANRDLSNLVKRGLLFRTGQLKGTRYHLATPSKLLDWIQDKPIDVQFAAKDIIAAYRQMKYSQQEWGEAIAQLVEKIS</sequence>
<dbReference type="SUPFAM" id="SSF140931">
    <property type="entry name" value="Fic-like"/>
    <property type="match status" value="1"/>
</dbReference>
<dbReference type="PANTHER" id="PTHR13504">
    <property type="entry name" value="FIDO DOMAIN-CONTAINING PROTEIN DDB_G0283145"/>
    <property type="match status" value="1"/>
</dbReference>
<dbReference type="RefSeq" id="WP_143157590.1">
    <property type="nucleotide sequence ID" value="NZ_FQYR01000002.1"/>
</dbReference>